<keyword evidence="2" id="KW-1185">Reference proteome</keyword>
<name>A0A1V8SM76_9PEZI</name>
<evidence type="ECO:0000313" key="2">
    <source>
        <dbReference type="Proteomes" id="UP000192596"/>
    </source>
</evidence>
<dbReference type="EMBL" id="NAJO01000036">
    <property type="protein sequence ID" value="OQO00276.1"/>
    <property type="molecule type" value="Genomic_DNA"/>
</dbReference>
<dbReference type="Proteomes" id="UP000192596">
    <property type="component" value="Unassembled WGS sequence"/>
</dbReference>
<sequence>MDQLRGGTGDDTWRCLYASQCDFWQRGNEYAFYYAHPITRDADGPVILPALHMDEFNFAGILPIRTEVIKLTVTGATSRSALSRTTPLPGPDLPFHRALSLFDEIGTQAGTAFIPLSIAETLKPGSFDFVKIATVETGTIDVVDGFLDFKSCYDSSLYGFPWKDSWDRIDGLLVRTVKGVSYRLGVAVCHVNAFESANPKRTVVLLG</sequence>
<organism evidence="1 2">
    <name type="scientific">Cryoendolithus antarcticus</name>
    <dbReference type="NCBI Taxonomy" id="1507870"/>
    <lineage>
        <taxon>Eukaryota</taxon>
        <taxon>Fungi</taxon>
        <taxon>Dikarya</taxon>
        <taxon>Ascomycota</taxon>
        <taxon>Pezizomycotina</taxon>
        <taxon>Dothideomycetes</taxon>
        <taxon>Dothideomycetidae</taxon>
        <taxon>Cladosporiales</taxon>
        <taxon>Cladosporiaceae</taxon>
        <taxon>Cryoendolithus</taxon>
    </lineage>
</organism>
<dbReference type="InParanoid" id="A0A1V8SM76"/>
<accession>A0A1V8SM76</accession>
<proteinExistence type="predicted"/>
<gene>
    <name evidence="1" type="ORF">B0A48_14063</name>
</gene>
<evidence type="ECO:0000313" key="1">
    <source>
        <dbReference type="EMBL" id="OQO00276.1"/>
    </source>
</evidence>
<dbReference type="AlphaFoldDB" id="A0A1V8SM76"/>
<comment type="caution">
    <text evidence="1">The sequence shown here is derived from an EMBL/GenBank/DDBJ whole genome shotgun (WGS) entry which is preliminary data.</text>
</comment>
<reference evidence="2" key="1">
    <citation type="submission" date="2017-03" db="EMBL/GenBank/DDBJ databases">
        <title>Genomes of endolithic fungi from Antarctica.</title>
        <authorList>
            <person name="Coleine C."/>
            <person name="Masonjones S."/>
            <person name="Stajich J.E."/>
        </authorList>
    </citation>
    <scope>NUCLEOTIDE SEQUENCE [LARGE SCALE GENOMIC DNA]</scope>
    <source>
        <strain evidence="2">CCFEE 5527</strain>
    </source>
</reference>
<protein>
    <submittedName>
        <fullName evidence="1">Uncharacterized protein</fullName>
    </submittedName>
</protein>